<evidence type="ECO:0000313" key="11">
    <source>
        <dbReference type="Proteomes" id="UP000199041"/>
    </source>
</evidence>
<keyword evidence="5" id="KW-0812">Transmembrane</keyword>
<dbReference type="InterPro" id="IPR003423">
    <property type="entry name" value="OMP_efflux"/>
</dbReference>
<keyword evidence="7" id="KW-0998">Cell outer membrane</keyword>
<comment type="similarity">
    <text evidence="2">Belongs to the outer membrane factor (OMF) (TC 1.B.17) family.</text>
</comment>
<dbReference type="SUPFAM" id="SSF56954">
    <property type="entry name" value="Outer membrane efflux proteins (OEP)"/>
    <property type="match status" value="1"/>
</dbReference>
<evidence type="ECO:0000256" key="4">
    <source>
        <dbReference type="ARBA" id="ARBA00022452"/>
    </source>
</evidence>
<feature type="coiled-coil region" evidence="8">
    <location>
        <begin position="203"/>
        <end position="230"/>
    </location>
</feature>
<keyword evidence="4" id="KW-1134">Transmembrane beta strand</keyword>
<evidence type="ECO:0000256" key="7">
    <source>
        <dbReference type="ARBA" id="ARBA00023237"/>
    </source>
</evidence>
<dbReference type="GO" id="GO:0015288">
    <property type="term" value="F:porin activity"/>
    <property type="evidence" value="ECO:0007669"/>
    <property type="project" value="TreeGrafter"/>
</dbReference>
<keyword evidence="9" id="KW-0732">Signal</keyword>
<evidence type="ECO:0000313" key="10">
    <source>
        <dbReference type="EMBL" id="SEA27800.1"/>
    </source>
</evidence>
<dbReference type="STRING" id="551991.SAMN05192529_11268"/>
<dbReference type="GO" id="GO:1990281">
    <property type="term" value="C:efflux pump complex"/>
    <property type="evidence" value="ECO:0007669"/>
    <property type="project" value="TreeGrafter"/>
</dbReference>
<accession>A0A1H3ZVS7</accession>
<organism evidence="10 11">
    <name type="scientific">Arachidicoccus rhizosphaerae</name>
    <dbReference type="NCBI Taxonomy" id="551991"/>
    <lineage>
        <taxon>Bacteria</taxon>
        <taxon>Pseudomonadati</taxon>
        <taxon>Bacteroidota</taxon>
        <taxon>Chitinophagia</taxon>
        <taxon>Chitinophagales</taxon>
        <taxon>Chitinophagaceae</taxon>
        <taxon>Arachidicoccus</taxon>
    </lineage>
</organism>
<proteinExistence type="inferred from homology"/>
<keyword evidence="8" id="KW-0175">Coiled coil</keyword>
<dbReference type="InterPro" id="IPR051906">
    <property type="entry name" value="TolC-like"/>
</dbReference>
<reference evidence="10 11" key="1">
    <citation type="submission" date="2016-10" db="EMBL/GenBank/DDBJ databases">
        <authorList>
            <person name="de Groot N.N."/>
        </authorList>
    </citation>
    <scope>NUCLEOTIDE SEQUENCE [LARGE SCALE GENOMIC DNA]</scope>
    <source>
        <strain evidence="10 11">Vu-144</strain>
    </source>
</reference>
<evidence type="ECO:0000256" key="9">
    <source>
        <dbReference type="SAM" id="SignalP"/>
    </source>
</evidence>
<dbReference type="AlphaFoldDB" id="A0A1H3ZVS7"/>
<keyword evidence="11" id="KW-1185">Reference proteome</keyword>
<comment type="subcellular location">
    <subcellularLocation>
        <location evidence="1">Cell outer membrane</location>
    </subcellularLocation>
</comment>
<dbReference type="Proteomes" id="UP000199041">
    <property type="component" value="Unassembled WGS sequence"/>
</dbReference>
<sequence length="443" mass="50477">MKSNLVKYALLICFLLACFAGISQQAADYQDLKLSDAINLALEQNKKLKIQTVKHSIAALDVADTKNDRLPDVEFHTSYAILSNLNQFENGLTHKATSYEVPREQYDFTLKAEMPIYEGGKLKLEDEKANVALEVEGLKSRQEERKVKLEVITDYLQALNLHRQQKLIFDKMHEDSAVIRQSETLKKNGAVTYNDVLRTKLQLSKHRMTASELEQEIAILEHKVKTLLAIDEEVDLHINTDSLFTETTLIAGMDQMVTEAYNNNETVAIAKKNAESSEIAKKITKTNVLPRITAGGEYGYSYPNFMFFPPEEYLYRFGKVGVNLTMPLSGLFKNKVKVKKANQNVYMAQLQVEDQKDQLRHDVYAAEKRLVEADKKIGIAKEAIDQAKENYRIVRLKYANQLSLITELMDADNANLEAQSEYISLLIDKQLKYYQLGYVLGKL</sequence>
<evidence type="ECO:0000256" key="3">
    <source>
        <dbReference type="ARBA" id="ARBA00022448"/>
    </source>
</evidence>
<feature type="chain" id="PRO_5011633429" evidence="9">
    <location>
        <begin position="27"/>
        <end position="443"/>
    </location>
</feature>
<dbReference type="RefSeq" id="WP_091398328.1">
    <property type="nucleotide sequence ID" value="NZ_FNQY01000012.1"/>
</dbReference>
<dbReference type="GO" id="GO:0009279">
    <property type="term" value="C:cell outer membrane"/>
    <property type="evidence" value="ECO:0007669"/>
    <property type="project" value="UniProtKB-SubCell"/>
</dbReference>
<dbReference type="PANTHER" id="PTHR30026:SF20">
    <property type="entry name" value="OUTER MEMBRANE PROTEIN TOLC"/>
    <property type="match status" value="1"/>
</dbReference>
<keyword evidence="3" id="KW-0813">Transport</keyword>
<dbReference type="PANTHER" id="PTHR30026">
    <property type="entry name" value="OUTER MEMBRANE PROTEIN TOLC"/>
    <property type="match status" value="1"/>
</dbReference>
<dbReference type="GO" id="GO:0015562">
    <property type="term" value="F:efflux transmembrane transporter activity"/>
    <property type="evidence" value="ECO:0007669"/>
    <property type="project" value="InterPro"/>
</dbReference>
<feature type="signal peptide" evidence="9">
    <location>
        <begin position="1"/>
        <end position="26"/>
    </location>
</feature>
<evidence type="ECO:0000256" key="5">
    <source>
        <dbReference type="ARBA" id="ARBA00022692"/>
    </source>
</evidence>
<evidence type="ECO:0000256" key="1">
    <source>
        <dbReference type="ARBA" id="ARBA00004442"/>
    </source>
</evidence>
<evidence type="ECO:0000256" key="6">
    <source>
        <dbReference type="ARBA" id="ARBA00023136"/>
    </source>
</evidence>
<gene>
    <name evidence="10" type="ORF">SAMN05192529_11268</name>
</gene>
<dbReference type="Gene3D" id="1.20.1600.10">
    <property type="entry name" value="Outer membrane efflux proteins (OEP)"/>
    <property type="match status" value="1"/>
</dbReference>
<dbReference type="PROSITE" id="PS51257">
    <property type="entry name" value="PROKAR_LIPOPROTEIN"/>
    <property type="match status" value="1"/>
</dbReference>
<dbReference type="Pfam" id="PF02321">
    <property type="entry name" value="OEP"/>
    <property type="match status" value="2"/>
</dbReference>
<evidence type="ECO:0000256" key="2">
    <source>
        <dbReference type="ARBA" id="ARBA00007613"/>
    </source>
</evidence>
<dbReference type="OrthoDB" id="1271612at2"/>
<protein>
    <submittedName>
        <fullName evidence="10">Outer membrane protein TolC</fullName>
    </submittedName>
</protein>
<name>A0A1H3ZVS7_9BACT</name>
<evidence type="ECO:0000256" key="8">
    <source>
        <dbReference type="SAM" id="Coils"/>
    </source>
</evidence>
<keyword evidence="6" id="KW-0472">Membrane</keyword>
<dbReference type="EMBL" id="FNQY01000012">
    <property type="protein sequence ID" value="SEA27800.1"/>
    <property type="molecule type" value="Genomic_DNA"/>
</dbReference>